<dbReference type="AlphaFoldDB" id="A0AAV9P501"/>
<dbReference type="GeneID" id="89928856"/>
<dbReference type="RefSeq" id="XP_064657527.1">
    <property type="nucleotide sequence ID" value="XM_064804757.1"/>
</dbReference>
<dbReference type="PANTHER" id="PTHR42085">
    <property type="entry name" value="F-BOX DOMAIN-CONTAINING PROTEIN"/>
    <property type="match status" value="1"/>
</dbReference>
<evidence type="ECO:0008006" key="3">
    <source>
        <dbReference type="Google" id="ProtNLM"/>
    </source>
</evidence>
<protein>
    <recommendedName>
        <fullName evidence="3">F-box domain-containing protein</fullName>
    </recommendedName>
</protein>
<dbReference type="PANTHER" id="PTHR42085:SF8">
    <property type="entry name" value="F-BOX DOMAIN-CONTAINING PROTEIN"/>
    <property type="match status" value="1"/>
</dbReference>
<comment type="caution">
    <text evidence="1">The sequence shown here is derived from an EMBL/GenBank/DDBJ whole genome shotgun (WGS) entry which is preliminary data.</text>
</comment>
<organism evidence="1 2">
    <name type="scientific">Saxophila tyrrhenica</name>
    <dbReference type="NCBI Taxonomy" id="1690608"/>
    <lineage>
        <taxon>Eukaryota</taxon>
        <taxon>Fungi</taxon>
        <taxon>Dikarya</taxon>
        <taxon>Ascomycota</taxon>
        <taxon>Pezizomycotina</taxon>
        <taxon>Dothideomycetes</taxon>
        <taxon>Dothideomycetidae</taxon>
        <taxon>Mycosphaerellales</taxon>
        <taxon>Extremaceae</taxon>
        <taxon>Saxophila</taxon>
    </lineage>
</organism>
<evidence type="ECO:0000313" key="1">
    <source>
        <dbReference type="EMBL" id="KAK5167821.1"/>
    </source>
</evidence>
<reference evidence="1 2" key="1">
    <citation type="submission" date="2023-08" db="EMBL/GenBank/DDBJ databases">
        <title>Black Yeasts Isolated from many extreme environments.</title>
        <authorList>
            <person name="Coleine C."/>
            <person name="Stajich J.E."/>
            <person name="Selbmann L."/>
        </authorList>
    </citation>
    <scope>NUCLEOTIDE SEQUENCE [LARGE SCALE GENOMIC DNA]</scope>
    <source>
        <strain evidence="1 2">CCFEE 5935</strain>
    </source>
</reference>
<dbReference type="Proteomes" id="UP001337655">
    <property type="component" value="Unassembled WGS sequence"/>
</dbReference>
<gene>
    <name evidence="1" type="ORF">LTR77_007520</name>
</gene>
<accession>A0AAV9P501</accession>
<keyword evidence="2" id="KW-1185">Reference proteome</keyword>
<proteinExistence type="predicted"/>
<evidence type="ECO:0000313" key="2">
    <source>
        <dbReference type="Proteomes" id="UP001337655"/>
    </source>
</evidence>
<dbReference type="InterPro" id="IPR038883">
    <property type="entry name" value="AN11006-like"/>
</dbReference>
<name>A0AAV9P501_9PEZI</name>
<sequence>MPVLSKPLAPWVFSRDRHNVTRFQERSIRRTFRFLDLPAEMREMIYDLCIDLQSVDRYFDTRYLAINRQTKYKEEPHLVKLRYPKYRMKTHPIFLICHQICDEAASLMSKKSVSFHHGLLGAWQISDVLSENILQTVQSINITTKGHPILRDCTCLPSWRGYLDLLADLSRILSEGHRLKSLTIDLEDDTLKEHVTDCWESSIKCDYRNHIKEVCGRLKYIRGVGNVTIKGLPSALAASLKERMESKPRPIYFLDFPGEIRNKIYEYAVDYSGPNTQLQRIVKNWAATNTLETHYPTKTTPTILLLNRQIYNECSTLLHPTTLRVTCPATAALQSQKDVPDLLRLISAPTLQKLQHLDLRLESWEWIYAVECLFHALSHGNTLQTFRFEFRDSLKHQFQAPDKRYPDKNLATSLSDLEYVQGVGQVKFVGSLPGCYTRPLIEMMQLRQGSLVQLPRPMARRGDGKKVRLHYEG</sequence>
<dbReference type="EMBL" id="JAVRRT010000011">
    <property type="protein sequence ID" value="KAK5167821.1"/>
    <property type="molecule type" value="Genomic_DNA"/>
</dbReference>